<comment type="caution">
    <text evidence="1">The sequence shown here is derived from an EMBL/GenBank/DDBJ whole genome shotgun (WGS) entry which is preliminary data.</text>
</comment>
<dbReference type="AlphaFoldDB" id="A0A8T3CVM7"/>
<organism evidence="1 2">
    <name type="scientific">Albula goreensis</name>
    <dbReference type="NCBI Taxonomy" id="1534307"/>
    <lineage>
        <taxon>Eukaryota</taxon>
        <taxon>Metazoa</taxon>
        <taxon>Chordata</taxon>
        <taxon>Craniata</taxon>
        <taxon>Vertebrata</taxon>
        <taxon>Euteleostomi</taxon>
        <taxon>Actinopterygii</taxon>
        <taxon>Neopterygii</taxon>
        <taxon>Teleostei</taxon>
        <taxon>Albuliformes</taxon>
        <taxon>Albulidae</taxon>
        <taxon>Albula</taxon>
    </lineage>
</organism>
<reference evidence="1" key="1">
    <citation type="submission" date="2021-01" db="EMBL/GenBank/DDBJ databases">
        <authorList>
            <person name="Zahm M."/>
            <person name="Roques C."/>
            <person name="Cabau C."/>
            <person name="Klopp C."/>
            <person name="Donnadieu C."/>
            <person name="Jouanno E."/>
            <person name="Lampietro C."/>
            <person name="Louis A."/>
            <person name="Herpin A."/>
            <person name="Echchiki A."/>
            <person name="Berthelot C."/>
            <person name="Parey E."/>
            <person name="Roest-Crollius H."/>
            <person name="Braasch I."/>
            <person name="Postlethwait J."/>
            <person name="Bobe J."/>
            <person name="Montfort J."/>
            <person name="Bouchez O."/>
            <person name="Begum T."/>
            <person name="Mejri S."/>
            <person name="Adams A."/>
            <person name="Chen W.-J."/>
            <person name="Guiguen Y."/>
        </authorList>
    </citation>
    <scope>NUCLEOTIDE SEQUENCE</scope>
    <source>
        <tissue evidence="1">Blood</tissue>
    </source>
</reference>
<dbReference type="EMBL" id="JAERUA010000018">
    <property type="protein sequence ID" value="KAI1887727.1"/>
    <property type="molecule type" value="Genomic_DNA"/>
</dbReference>
<evidence type="ECO:0000313" key="2">
    <source>
        <dbReference type="Proteomes" id="UP000829720"/>
    </source>
</evidence>
<gene>
    <name evidence="1" type="ORF">AGOR_G00193310</name>
</gene>
<evidence type="ECO:0000313" key="1">
    <source>
        <dbReference type="EMBL" id="KAI1887727.1"/>
    </source>
</evidence>
<sequence length="351" mass="38303">MCFCSNGTVVIFIRIAFPDLKSVPSESEVLQLANTHLDAPGMLLNRPVMVDNITYEKLSDSSFAITQRFEITDVSISENTELRTETNNLIQDTLNNLLNGILSKPAANPFTFPEANYINTPDQVEARVEYVYKEGDISQPSDFLSAILAGRFGNHCSPSTHRCPCKPTPIPVAPTQPGATTAPATINGTVVIFIRIAFPDLKSVPSESEVLQLANTHLDAPGMLLNRPVMVDNITYEKLSDSSFAITQRFEITDVSISENTELRTETNNLIQDTLNNLLNGILSKPAANPFTFPEANYINTPDQVEARVEYVYKEGDISQPSDFLSAILADLATTVAPTPTGAPASNHPSQ</sequence>
<dbReference type="Proteomes" id="UP000829720">
    <property type="component" value="Unassembled WGS sequence"/>
</dbReference>
<protein>
    <submittedName>
        <fullName evidence="1">Uncharacterized protein</fullName>
    </submittedName>
</protein>
<name>A0A8T3CVM7_9TELE</name>
<accession>A0A8T3CVM7</accession>
<proteinExistence type="predicted"/>
<keyword evidence="2" id="KW-1185">Reference proteome</keyword>
<dbReference type="OrthoDB" id="8941791at2759"/>